<keyword evidence="2" id="KW-1185">Reference proteome</keyword>
<dbReference type="RefSeq" id="WP_302885257.1">
    <property type="nucleotide sequence ID" value="NZ_JAUMIT010000012.1"/>
</dbReference>
<protein>
    <recommendedName>
        <fullName evidence="3">HNH endonuclease</fullName>
    </recommendedName>
</protein>
<gene>
    <name evidence="1" type="ORF">QVZ41_13955</name>
</gene>
<dbReference type="Proteomes" id="UP001168642">
    <property type="component" value="Unassembled WGS sequence"/>
</dbReference>
<reference evidence="1" key="1">
    <citation type="submission" date="2023-07" db="EMBL/GenBank/DDBJ databases">
        <title>Wenyingzhuangia sp. chi5 genome sequencing and assembly.</title>
        <authorList>
            <person name="Park S."/>
        </authorList>
    </citation>
    <scope>NUCLEOTIDE SEQUENCE</scope>
    <source>
        <strain evidence="1">Chi5</strain>
    </source>
</reference>
<accession>A0ABT8VVG1</accession>
<evidence type="ECO:0000313" key="2">
    <source>
        <dbReference type="Proteomes" id="UP001168642"/>
    </source>
</evidence>
<sequence length="266" mass="30801">MARHKMTKGVCRLCSKDTDLSFEHVPPKVTNNKNTKYITLPLEEYYKTDNILDATLKGKKKQGGIGYNSFCRKCNSFLGTNYVPSYEKWVQAGYQLQTNSETAYIKYQITKIEPLKILKHIISMFLAINDNWYLESYPELAEFVSDVNSTTLPKNFRVFTYLNKDGNIRYIQHQTVGDFSSGHIINCSEITFPPYGYVLILDYSNQNIEKLTDITEFKNIGNNENLSINIEIHQLPTHINIPLDYRTKEEIKIAIEKGSKKRNEEL</sequence>
<comment type="caution">
    <text evidence="1">The sequence shown here is derived from an EMBL/GenBank/DDBJ whole genome shotgun (WGS) entry which is preliminary data.</text>
</comment>
<dbReference type="EMBL" id="JAUMIT010000012">
    <property type="protein sequence ID" value="MDO3695951.1"/>
    <property type="molecule type" value="Genomic_DNA"/>
</dbReference>
<proteinExistence type="predicted"/>
<evidence type="ECO:0008006" key="3">
    <source>
        <dbReference type="Google" id="ProtNLM"/>
    </source>
</evidence>
<organism evidence="1 2">
    <name type="scientific">Wenyingzhuangia gilva</name>
    <dbReference type="NCBI Taxonomy" id="3057677"/>
    <lineage>
        <taxon>Bacteria</taxon>
        <taxon>Pseudomonadati</taxon>
        <taxon>Bacteroidota</taxon>
        <taxon>Flavobacteriia</taxon>
        <taxon>Flavobacteriales</taxon>
        <taxon>Flavobacteriaceae</taxon>
        <taxon>Wenyingzhuangia</taxon>
    </lineage>
</organism>
<name>A0ABT8VVG1_9FLAO</name>
<evidence type="ECO:0000313" key="1">
    <source>
        <dbReference type="EMBL" id="MDO3695951.1"/>
    </source>
</evidence>